<proteinExistence type="predicted"/>
<name>A0ABX1WBG3_9RHOB</name>
<dbReference type="Proteomes" id="UP000599383">
    <property type="component" value="Unassembled WGS sequence"/>
</dbReference>
<organism evidence="1 2">
    <name type="scientific">Ruegeria atlantica</name>
    <dbReference type="NCBI Taxonomy" id="81569"/>
    <lineage>
        <taxon>Bacteria</taxon>
        <taxon>Pseudomonadati</taxon>
        <taxon>Pseudomonadota</taxon>
        <taxon>Alphaproteobacteria</taxon>
        <taxon>Rhodobacterales</taxon>
        <taxon>Roseobacteraceae</taxon>
        <taxon>Ruegeria</taxon>
    </lineage>
</organism>
<comment type="caution">
    <text evidence="1">The sequence shown here is derived from an EMBL/GenBank/DDBJ whole genome shotgun (WGS) entry which is preliminary data.</text>
</comment>
<evidence type="ECO:0000313" key="1">
    <source>
        <dbReference type="EMBL" id="NOD30635.1"/>
    </source>
</evidence>
<gene>
    <name evidence="1" type="ORF">GS617_10175</name>
</gene>
<dbReference type="RefSeq" id="WP_171233360.1">
    <property type="nucleotide sequence ID" value="NZ_WVQY01000003.1"/>
</dbReference>
<evidence type="ECO:0008006" key="3">
    <source>
        <dbReference type="Google" id="ProtNLM"/>
    </source>
</evidence>
<reference evidence="1 2" key="1">
    <citation type="submission" date="2019-12" db="EMBL/GenBank/DDBJ databases">
        <title>Ruegeria JWLKs population differentiation of coral mucus and skeleton niches.</title>
        <authorList>
            <person name="Luo D."/>
        </authorList>
    </citation>
    <scope>NUCLEOTIDE SEQUENCE [LARGE SCALE GENOMIC DNA]</scope>
    <source>
        <strain evidence="1 2">HKCCD6238</strain>
    </source>
</reference>
<dbReference type="EMBL" id="WVQY01000003">
    <property type="protein sequence ID" value="NOD30635.1"/>
    <property type="molecule type" value="Genomic_DNA"/>
</dbReference>
<accession>A0ABX1WBG3</accession>
<sequence length="234" mass="26163">MNRCFYINQNDGSIKPTAVQSLDILAFYAYDDKSALQALQLLQSEFHSHHSDPKNWRFSDVTQSVLHALNKRSAQVYLSGIVALIMAHLNEDGSPTSINEASKIASELAYSSDKILFKVPKPNGWDYQEKAIVGDISTIKSYFRKYRSAAHICAAKTLIGADSGPSHPMVQPLPKTLKLVSTVLHYQRIIEAWPSVSDWNLWKVQFEGGTIENSYPPVTPSNELVSQIRSLRPS</sequence>
<keyword evidence="2" id="KW-1185">Reference proteome</keyword>
<protein>
    <recommendedName>
        <fullName evidence="3">DUF3800 domain-containing protein</fullName>
    </recommendedName>
</protein>
<evidence type="ECO:0000313" key="2">
    <source>
        <dbReference type="Proteomes" id="UP000599383"/>
    </source>
</evidence>